<dbReference type="EMBL" id="SZYD01000314">
    <property type="protein sequence ID" value="KAD1943842.1"/>
    <property type="molecule type" value="Genomic_DNA"/>
</dbReference>
<sequence length="183" mass="20751">MGNQTSNNSRRLILSDGTVHEYKEPVTVAELMLEHPQQAVVEFQPARKKTKPLPADFKLESNKVYLMVPIRRGKPMAPTISSEEAQLILLRAKTILKTGSFVMAYTGFIPVFARMCPATVINTKKKEKPVEKSLTMDTKPELFVGRDDGYYMSRQLSGKSSWKPSLDTIKEKSVKAKIRHWLL</sequence>
<comment type="caution">
    <text evidence="1">The sequence shown here is derived from an EMBL/GenBank/DDBJ whole genome shotgun (WGS) entry which is preliminary data.</text>
</comment>
<dbReference type="InterPro" id="IPR025322">
    <property type="entry name" value="PADRE_dom"/>
</dbReference>
<name>A0A5N6LIN8_9ASTR</name>
<organism evidence="1 2">
    <name type="scientific">Mikania micrantha</name>
    <name type="common">bitter vine</name>
    <dbReference type="NCBI Taxonomy" id="192012"/>
    <lineage>
        <taxon>Eukaryota</taxon>
        <taxon>Viridiplantae</taxon>
        <taxon>Streptophyta</taxon>
        <taxon>Embryophyta</taxon>
        <taxon>Tracheophyta</taxon>
        <taxon>Spermatophyta</taxon>
        <taxon>Magnoliopsida</taxon>
        <taxon>eudicotyledons</taxon>
        <taxon>Gunneridae</taxon>
        <taxon>Pentapetalae</taxon>
        <taxon>asterids</taxon>
        <taxon>campanulids</taxon>
        <taxon>Asterales</taxon>
        <taxon>Asteraceae</taxon>
        <taxon>Asteroideae</taxon>
        <taxon>Heliantheae alliance</taxon>
        <taxon>Eupatorieae</taxon>
        <taxon>Mikania</taxon>
    </lineage>
</organism>
<protein>
    <submittedName>
        <fullName evidence="1">Uncharacterized protein</fullName>
    </submittedName>
</protein>
<accession>A0A5N6LIN8</accession>
<dbReference type="PANTHER" id="PTHR33052">
    <property type="entry name" value="DUF4228 DOMAIN PROTEIN-RELATED"/>
    <property type="match status" value="1"/>
</dbReference>
<evidence type="ECO:0000313" key="2">
    <source>
        <dbReference type="Proteomes" id="UP000326396"/>
    </source>
</evidence>
<reference evidence="1 2" key="1">
    <citation type="submission" date="2019-05" db="EMBL/GenBank/DDBJ databases">
        <title>Mikania micrantha, genome provides insights into the molecular mechanism of rapid growth.</title>
        <authorList>
            <person name="Liu B."/>
        </authorList>
    </citation>
    <scope>NUCLEOTIDE SEQUENCE [LARGE SCALE GENOMIC DNA]</scope>
    <source>
        <strain evidence="1">NLD-2019</strain>
        <tissue evidence="1">Leaf</tissue>
    </source>
</reference>
<dbReference type="Proteomes" id="UP000326396">
    <property type="component" value="Unassembled WGS sequence"/>
</dbReference>
<dbReference type="AlphaFoldDB" id="A0A5N6LIN8"/>
<proteinExistence type="predicted"/>
<gene>
    <name evidence="1" type="ORF">E3N88_42111</name>
</gene>
<keyword evidence="2" id="KW-1185">Reference proteome</keyword>
<dbReference type="Pfam" id="PF14009">
    <property type="entry name" value="PADRE"/>
    <property type="match status" value="1"/>
</dbReference>
<dbReference type="OrthoDB" id="1921976at2759"/>
<evidence type="ECO:0000313" key="1">
    <source>
        <dbReference type="EMBL" id="KAD1943842.1"/>
    </source>
</evidence>